<accession>D8LIC6</accession>
<evidence type="ECO:0000313" key="2">
    <source>
        <dbReference type="EMBL" id="CBN79429.1"/>
    </source>
</evidence>
<evidence type="ECO:0000256" key="1">
    <source>
        <dbReference type="SAM" id="MobiDB-lite"/>
    </source>
</evidence>
<name>D8LIC6_ECTSI</name>
<feature type="compositionally biased region" description="Low complexity" evidence="1">
    <location>
        <begin position="116"/>
        <end position="126"/>
    </location>
</feature>
<reference evidence="2 3" key="1">
    <citation type="journal article" date="2010" name="Nature">
        <title>The Ectocarpus genome and the independent evolution of multicellularity in brown algae.</title>
        <authorList>
            <person name="Cock J.M."/>
            <person name="Sterck L."/>
            <person name="Rouze P."/>
            <person name="Scornet D."/>
            <person name="Allen A.E."/>
            <person name="Amoutzias G."/>
            <person name="Anthouard V."/>
            <person name="Artiguenave F."/>
            <person name="Aury J.M."/>
            <person name="Badger J.H."/>
            <person name="Beszteri B."/>
            <person name="Billiau K."/>
            <person name="Bonnet E."/>
            <person name="Bothwell J.H."/>
            <person name="Bowler C."/>
            <person name="Boyen C."/>
            <person name="Brownlee C."/>
            <person name="Carrano C.J."/>
            <person name="Charrier B."/>
            <person name="Cho G.Y."/>
            <person name="Coelho S.M."/>
            <person name="Collen J."/>
            <person name="Corre E."/>
            <person name="Da Silva C."/>
            <person name="Delage L."/>
            <person name="Delaroque N."/>
            <person name="Dittami S.M."/>
            <person name="Doulbeau S."/>
            <person name="Elias M."/>
            <person name="Farnham G."/>
            <person name="Gachon C.M."/>
            <person name="Gschloessl B."/>
            <person name="Heesch S."/>
            <person name="Jabbari K."/>
            <person name="Jubin C."/>
            <person name="Kawai H."/>
            <person name="Kimura K."/>
            <person name="Kloareg B."/>
            <person name="Kupper F.C."/>
            <person name="Lang D."/>
            <person name="Le Bail A."/>
            <person name="Leblanc C."/>
            <person name="Lerouge P."/>
            <person name="Lohr M."/>
            <person name="Lopez P.J."/>
            <person name="Martens C."/>
            <person name="Maumus F."/>
            <person name="Michel G."/>
            <person name="Miranda-Saavedra D."/>
            <person name="Morales J."/>
            <person name="Moreau H."/>
            <person name="Motomura T."/>
            <person name="Nagasato C."/>
            <person name="Napoli C.A."/>
            <person name="Nelson D.R."/>
            <person name="Nyvall-Collen P."/>
            <person name="Peters A.F."/>
            <person name="Pommier C."/>
            <person name="Potin P."/>
            <person name="Poulain J."/>
            <person name="Quesneville H."/>
            <person name="Read B."/>
            <person name="Rensing S.A."/>
            <person name="Ritter A."/>
            <person name="Rousvoal S."/>
            <person name="Samanta M."/>
            <person name="Samson G."/>
            <person name="Schroeder D.C."/>
            <person name="Segurens B."/>
            <person name="Strittmatter M."/>
            <person name="Tonon T."/>
            <person name="Tregear J.W."/>
            <person name="Valentin K."/>
            <person name="von Dassow P."/>
            <person name="Yamagishi T."/>
            <person name="Van de Peer Y."/>
            <person name="Wincker P."/>
        </authorList>
    </citation>
    <scope>NUCLEOTIDE SEQUENCE [LARGE SCALE GENOMIC DNA]</scope>
    <source>
        <strain evidence="3">Ec32 / CCAP1310/4</strain>
    </source>
</reference>
<dbReference type="EMBL" id="FN649750">
    <property type="protein sequence ID" value="CBN79429.1"/>
    <property type="molecule type" value="Genomic_DNA"/>
</dbReference>
<protein>
    <submittedName>
        <fullName evidence="2">Uncharacterized protein</fullName>
    </submittedName>
</protein>
<gene>
    <name evidence="2" type="ORF">Esi_0210_0044</name>
</gene>
<proteinExistence type="predicted"/>
<sequence>MSLSSSSSAAATLAYAAPAFLAPANLKTSRRQQGGGWGSRSSSLSARRPRWALSMSAEGGADTEAEASTAEVPEATKRLLEQAAKIRAEAEQMEVNFRKEQGIEDFKPSGAKVSSAGDTARAAAKADPSNMVSQAAAAAAVTVKSTPESRAKLVEELEGLPPTSKEVIEKMAELKSGGLAPRWGSFDFGSRYPISQGQLKMQTGLDGTVGDADGAQAAVQPRPGAKVDHEGLPRGEARVGMRGRPRGGQELIKPASYASSGGESSCAGPILRNLNMLRRGASACVGPKF</sequence>
<feature type="region of interest" description="Disordered" evidence="1">
    <location>
        <begin position="27"/>
        <end position="74"/>
    </location>
</feature>
<feature type="region of interest" description="Disordered" evidence="1">
    <location>
        <begin position="108"/>
        <end position="127"/>
    </location>
</feature>
<dbReference type="InParanoid" id="D8LIC6"/>
<feature type="region of interest" description="Disordered" evidence="1">
    <location>
        <begin position="218"/>
        <end position="265"/>
    </location>
</feature>
<feature type="compositionally biased region" description="Basic and acidic residues" evidence="1">
    <location>
        <begin position="225"/>
        <end position="239"/>
    </location>
</feature>
<feature type="compositionally biased region" description="Low complexity" evidence="1">
    <location>
        <begin position="39"/>
        <end position="54"/>
    </location>
</feature>
<keyword evidence="3" id="KW-1185">Reference proteome</keyword>
<evidence type="ECO:0000313" key="3">
    <source>
        <dbReference type="Proteomes" id="UP000002630"/>
    </source>
</evidence>
<dbReference type="Proteomes" id="UP000002630">
    <property type="component" value="Linkage Group LG25"/>
</dbReference>
<dbReference type="EMBL" id="FN648388">
    <property type="protein sequence ID" value="CBN79429.1"/>
    <property type="molecule type" value="Genomic_DNA"/>
</dbReference>
<dbReference type="AlphaFoldDB" id="D8LIC6"/>
<organism evidence="2 3">
    <name type="scientific">Ectocarpus siliculosus</name>
    <name type="common">Brown alga</name>
    <name type="synonym">Conferva siliculosa</name>
    <dbReference type="NCBI Taxonomy" id="2880"/>
    <lineage>
        <taxon>Eukaryota</taxon>
        <taxon>Sar</taxon>
        <taxon>Stramenopiles</taxon>
        <taxon>Ochrophyta</taxon>
        <taxon>PX clade</taxon>
        <taxon>Phaeophyceae</taxon>
        <taxon>Ectocarpales</taxon>
        <taxon>Ectocarpaceae</taxon>
        <taxon>Ectocarpus</taxon>
    </lineage>
</organism>